<feature type="compositionally biased region" description="Polar residues" evidence="1">
    <location>
        <begin position="8"/>
        <end position="20"/>
    </location>
</feature>
<evidence type="ECO:0000313" key="3">
    <source>
        <dbReference type="Proteomes" id="UP000036867"/>
    </source>
</evidence>
<gene>
    <name evidence="2" type="ORF">AMD00_03015</name>
</gene>
<sequence length="140" mass="16335">MDNYQGELAQSKTINPDISSSKTENYQYEIAHFKTINPDISSSEVESLMKLREQVDEISKQSEKLELEYGILVDNTKNPNKEPKNPEELTEEQRNKLSQLSDKFWNGELEFLEATYKAGLIKEDDYKIDKKSFEYARDNN</sequence>
<organism evidence="2 3">
    <name type="scientific">Viridibacillus arvi</name>
    <dbReference type="NCBI Taxonomy" id="263475"/>
    <lineage>
        <taxon>Bacteria</taxon>
        <taxon>Bacillati</taxon>
        <taxon>Bacillota</taxon>
        <taxon>Bacilli</taxon>
        <taxon>Bacillales</taxon>
        <taxon>Caryophanaceae</taxon>
        <taxon>Viridibacillus</taxon>
    </lineage>
</organism>
<name>A0A0M0LP07_9BACL</name>
<dbReference type="Proteomes" id="UP000036867">
    <property type="component" value="Unassembled WGS sequence"/>
</dbReference>
<proteinExistence type="predicted"/>
<evidence type="ECO:0000313" key="2">
    <source>
        <dbReference type="EMBL" id="KOO52622.1"/>
    </source>
</evidence>
<feature type="region of interest" description="Disordered" evidence="1">
    <location>
        <begin position="1"/>
        <end position="20"/>
    </location>
</feature>
<feature type="compositionally biased region" description="Basic and acidic residues" evidence="1">
    <location>
        <begin position="79"/>
        <end position="95"/>
    </location>
</feature>
<dbReference type="AlphaFoldDB" id="A0A0M0LP07"/>
<evidence type="ECO:0000256" key="1">
    <source>
        <dbReference type="SAM" id="MobiDB-lite"/>
    </source>
</evidence>
<reference evidence="3" key="1">
    <citation type="submission" date="2015-08" db="EMBL/GenBank/DDBJ databases">
        <title>Fjat-10028 dsm 16317.</title>
        <authorList>
            <person name="Liu B."/>
            <person name="Wang J."/>
            <person name="Zhu Y."/>
            <person name="Liu G."/>
            <person name="Chen Q."/>
            <person name="Chen Z."/>
            <person name="Lan J."/>
            <person name="Che J."/>
            <person name="Ge C."/>
            <person name="Shi H."/>
            <person name="Pan Z."/>
            <person name="Liu X."/>
        </authorList>
    </citation>
    <scope>NUCLEOTIDE SEQUENCE [LARGE SCALE GENOMIC DNA]</scope>
    <source>
        <strain evidence="3">DSM 16317</strain>
    </source>
</reference>
<protein>
    <submittedName>
        <fullName evidence="2">Uncharacterized protein</fullName>
    </submittedName>
</protein>
<accession>A0A0M0LP07</accession>
<dbReference type="EMBL" id="LILB01000001">
    <property type="protein sequence ID" value="KOO52622.1"/>
    <property type="molecule type" value="Genomic_DNA"/>
</dbReference>
<comment type="caution">
    <text evidence="2">The sequence shown here is derived from an EMBL/GenBank/DDBJ whole genome shotgun (WGS) entry which is preliminary data.</text>
</comment>
<feature type="region of interest" description="Disordered" evidence="1">
    <location>
        <begin position="74"/>
        <end position="95"/>
    </location>
</feature>
<keyword evidence="3" id="KW-1185">Reference proteome</keyword>